<organism evidence="1 2">
    <name type="scientific">Flavonifractor plautii</name>
    <name type="common">Fusobacterium plautii</name>
    <dbReference type="NCBI Taxonomy" id="292800"/>
    <lineage>
        <taxon>Bacteria</taxon>
        <taxon>Bacillati</taxon>
        <taxon>Bacillota</taxon>
        <taxon>Clostridia</taxon>
        <taxon>Eubacteriales</taxon>
        <taxon>Oscillospiraceae</taxon>
        <taxon>Flavonifractor</taxon>
    </lineage>
</organism>
<dbReference type="RefSeq" id="WP_172697876.1">
    <property type="nucleotide sequence ID" value="NZ_WKPR01000020.1"/>
</dbReference>
<comment type="caution">
    <text evidence="1">The sequence shown here is derived from an EMBL/GenBank/DDBJ whole genome shotgun (WGS) entry which is preliminary data.</text>
</comment>
<dbReference type="Proteomes" id="UP000434475">
    <property type="component" value="Unassembled WGS sequence"/>
</dbReference>
<dbReference type="EMBL" id="WKPR01000020">
    <property type="protein sequence ID" value="MSB21139.1"/>
    <property type="molecule type" value="Genomic_DNA"/>
</dbReference>
<protein>
    <submittedName>
        <fullName evidence="1">Uncharacterized protein</fullName>
    </submittedName>
</protein>
<reference evidence="1 2" key="1">
    <citation type="journal article" date="2019" name="Nat. Med.">
        <title>A library of human gut bacterial isolates paired with longitudinal multiomics data enables mechanistic microbiome research.</title>
        <authorList>
            <person name="Poyet M."/>
            <person name="Groussin M."/>
            <person name="Gibbons S.M."/>
            <person name="Avila-Pacheco J."/>
            <person name="Jiang X."/>
            <person name="Kearney S.M."/>
            <person name="Perrotta A.R."/>
            <person name="Berdy B."/>
            <person name="Zhao S."/>
            <person name="Lieberman T.D."/>
            <person name="Swanson P.K."/>
            <person name="Smith M."/>
            <person name="Roesemann S."/>
            <person name="Alexander J.E."/>
            <person name="Rich S.A."/>
            <person name="Livny J."/>
            <person name="Vlamakis H."/>
            <person name="Clish C."/>
            <person name="Bullock K."/>
            <person name="Deik A."/>
            <person name="Scott J."/>
            <person name="Pierce K.A."/>
            <person name="Xavier R.J."/>
            <person name="Alm E.J."/>
        </authorList>
    </citation>
    <scope>NUCLEOTIDE SEQUENCE [LARGE SCALE GENOMIC DNA]</scope>
    <source>
        <strain evidence="1 2">BIOML-A2</strain>
    </source>
</reference>
<name>A0A6I2R5Q1_FLAPL</name>
<dbReference type="AlphaFoldDB" id="A0A6I2R5Q1"/>
<evidence type="ECO:0000313" key="1">
    <source>
        <dbReference type="EMBL" id="MSB21139.1"/>
    </source>
</evidence>
<proteinExistence type="predicted"/>
<sequence>MAICREIDKDTGRIAVYPLKMEIDDRILGALKVRATMNPELRYFVLVSARWEKYGTVIAGILNRRSVTRADVDNIGGIVEL</sequence>
<accession>A0A6I2R5Q1</accession>
<evidence type="ECO:0000313" key="2">
    <source>
        <dbReference type="Proteomes" id="UP000434475"/>
    </source>
</evidence>
<gene>
    <name evidence="1" type="ORF">GKE97_16665</name>
</gene>